<reference evidence="2 3" key="1">
    <citation type="submission" date="2020-04" db="EMBL/GenBank/DDBJ databases">
        <authorList>
            <person name="De Canck E."/>
        </authorList>
    </citation>
    <scope>NUCLEOTIDE SEQUENCE [LARGE SCALE GENOMIC DNA]</scope>
    <source>
        <strain evidence="2 3">LMG 28138</strain>
    </source>
</reference>
<dbReference type="Pfam" id="PF08592">
    <property type="entry name" value="Anthrone_oxy"/>
    <property type="match status" value="1"/>
</dbReference>
<dbReference type="EMBL" id="CADIKM010000004">
    <property type="protein sequence ID" value="CAB3781292.1"/>
    <property type="molecule type" value="Genomic_DNA"/>
</dbReference>
<name>A0A6S7B8X9_9BURK</name>
<keyword evidence="1" id="KW-0472">Membrane</keyword>
<dbReference type="RefSeq" id="WP_246257048.1">
    <property type="nucleotide sequence ID" value="NZ_CADIKM010000004.1"/>
</dbReference>
<evidence type="ECO:0000313" key="3">
    <source>
        <dbReference type="Proteomes" id="UP000494115"/>
    </source>
</evidence>
<evidence type="ECO:0008006" key="4">
    <source>
        <dbReference type="Google" id="ProtNLM"/>
    </source>
</evidence>
<dbReference type="InterPro" id="IPR013901">
    <property type="entry name" value="Anthrone_oxy"/>
</dbReference>
<sequence length="129" mass="13820">MRALGAIQPAHSISAMQSINIAVINPWFLTPFFGVAALCLLLVIAAVLRWQEPGTAYVLAGGLLYVVGTLLVTMLFNVPRNNALAALAATSPEGAAQWTDYLIVWTKWNHVRTIAALAGAVSFMIALTR</sequence>
<protein>
    <recommendedName>
        <fullName evidence="4">DUF1772 domain-containing protein</fullName>
    </recommendedName>
</protein>
<gene>
    <name evidence="2" type="ORF">LMG28138_01165</name>
</gene>
<dbReference type="Proteomes" id="UP000494115">
    <property type="component" value="Unassembled WGS sequence"/>
</dbReference>
<feature type="transmembrane region" description="Helical" evidence="1">
    <location>
        <begin position="27"/>
        <end position="48"/>
    </location>
</feature>
<organism evidence="2 3">
    <name type="scientific">Pararobbsia alpina</name>
    <dbReference type="NCBI Taxonomy" id="621374"/>
    <lineage>
        <taxon>Bacteria</taxon>
        <taxon>Pseudomonadati</taxon>
        <taxon>Pseudomonadota</taxon>
        <taxon>Betaproteobacteria</taxon>
        <taxon>Burkholderiales</taxon>
        <taxon>Burkholderiaceae</taxon>
        <taxon>Pararobbsia</taxon>
    </lineage>
</organism>
<feature type="transmembrane region" description="Helical" evidence="1">
    <location>
        <begin position="110"/>
        <end position="128"/>
    </location>
</feature>
<proteinExistence type="predicted"/>
<keyword evidence="1" id="KW-1133">Transmembrane helix</keyword>
<keyword evidence="1" id="KW-0812">Transmembrane</keyword>
<keyword evidence="3" id="KW-1185">Reference proteome</keyword>
<dbReference type="AlphaFoldDB" id="A0A6S7B8X9"/>
<evidence type="ECO:0000256" key="1">
    <source>
        <dbReference type="SAM" id="Phobius"/>
    </source>
</evidence>
<accession>A0A6S7B8X9</accession>
<feature type="transmembrane region" description="Helical" evidence="1">
    <location>
        <begin position="55"/>
        <end position="76"/>
    </location>
</feature>
<evidence type="ECO:0000313" key="2">
    <source>
        <dbReference type="EMBL" id="CAB3781292.1"/>
    </source>
</evidence>